<organism evidence="7">
    <name type="scientific">Hydatigena taeniaeformis</name>
    <name type="common">Feline tapeworm</name>
    <name type="synonym">Taenia taeniaeformis</name>
    <dbReference type="NCBI Taxonomy" id="6205"/>
    <lineage>
        <taxon>Eukaryota</taxon>
        <taxon>Metazoa</taxon>
        <taxon>Spiralia</taxon>
        <taxon>Lophotrochozoa</taxon>
        <taxon>Platyhelminthes</taxon>
        <taxon>Cestoda</taxon>
        <taxon>Eucestoda</taxon>
        <taxon>Cyclophyllidea</taxon>
        <taxon>Taeniidae</taxon>
        <taxon>Hydatigera</taxon>
    </lineage>
</organism>
<dbReference type="Gene3D" id="2.60.120.290">
    <property type="entry name" value="Spermadhesin, CUB domain"/>
    <property type="match status" value="1"/>
</dbReference>
<feature type="region of interest" description="Disordered" evidence="3">
    <location>
        <begin position="1"/>
        <end position="21"/>
    </location>
</feature>
<accession>A0A0R3WTQ5</accession>
<feature type="domain" description="CUB" evidence="4">
    <location>
        <begin position="1"/>
        <end position="51"/>
    </location>
</feature>
<reference evidence="5 6" key="2">
    <citation type="submission" date="2018-11" db="EMBL/GenBank/DDBJ databases">
        <authorList>
            <consortium name="Pathogen Informatics"/>
        </authorList>
    </citation>
    <scope>NUCLEOTIDE SEQUENCE [LARGE SCALE GENOMIC DNA]</scope>
</reference>
<dbReference type="Proteomes" id="UP000274429">
    <property type="component" value="Unassembled WGS sequence"/>
</dbReference>
<proteinExistence type="predicted"/>
<dbReference type="CDD" id="cd00041">
    <property type="entry name" value="CUB"/>
    <property type="match status" value="1"/>
</dbReference>
<comment type="caution">
    <text evidence="2">Lacks conserved residue(s) required for the propagation of feature annotation.</text>
</comment>
<evidence type="ECO:0000313" key="7">
    <source>
        <dbReference type="WBParaSite" id="TTAC_0000414501-mRNA-1"/>
    </source>
</evidence>
<dbReference type="PROSITE" id="PS01180">
    <property type="entry name" value="CUB"/>
    <property type="match status" value="1"/>
</dbReference>
<evidence type="ECO:0000256" key="3">
    <source>
        <dbReference type="SAM" id="MobiDB-lite"/>
    </source>
</evidence>
<dbReference type="AlphaFoldDB" id="A0A0R3WTQ5"/>
<keyword evidence="1" id="KW-1015">Disulfide bond</keyword>
<dbReference type="EMBL" id="UYWX01003727">
    <property type="protein sequence ID" value="VDM24244.1"/>
    <property type="molecule type" value="Genomic_DNA"/>
</dbReference>
<evidence type="ECO:0000256" key="2">
    <source>
        <dbReference type="PROSITE-ProRule" id="PRU00059"/>
    </source>
</evidence>
<dbReference type="InterPro" id="IPR000859">
    <property type="entry name" value="CUB_dom"/>
</dbReference>
<dbReference type="WBParaSite" id="TTAC_0000414501-mRNA-1">
    <property type="protein sequence ID" value="TTAC_0000414501-mRNA-1"/>
    <property type="gene ID" value="TTAC_0000414501"/>
</dbReference>
<dbReference type="InterPro" id="IPR035914">
    <property type="entry name" value="Sperma_CUB_dom_sf"/>
</dbReference>
<evidence type="ECO:0000259" key="4">
    <source>
        <dbReference type="PROSITE" id="PS01180"/>
    </source>
</evidence>
<sequence length="51" mass="5728">MIDSDTSGVFHSPGWPSSFTPDSRCLFRFVAPPGRKVLIEFANFHIEGLYP</sequence>
<evidence type="ECO:0000256" key="1">
    <source>
        <dbReference type="ARBA" id="ARBA00023157"/>
    </source>
</evidence>
<dbReference type="SUPFAM" id="SSF49854">
    <property type="entry name" value="Spermadhesin, CUB domain"/>
    <property type="match status" value="1"/>
</dbReference>
<dbReference type="Pfam" id="PF00431">
    <property type="entry name" value="CUB"/>
    <property type="match status" value="1"/>
</dbReference>
<evidence type="ECO:0000313" key="5">
    <source>
        <dbReference type="EMBL" id="VDM24244.1"/>
    </source>
</evidence>
<protein>
    <submittedName>
        <fullName evidence="7">CUB domain-containing protein</fullName>
    </submittedName>
</protein>
<keyword evidence="6" id="KW-1185">Reference proteome</keyword>
<reference evidence="7" key="1">
    <citation type="submission" date="2017-02" db="UniProtKB">
        <authorList>
            <consortium name="WormBaseParasite"/>
        </authorList>
    </citation>
    <scope>IDENTIFICATION</scope>
</reference>
<dbReference type="OrthoDB" id="6022136at2759"/>
<dbReference type="STRING" id="6205.A0A0R3WTQ5"/>
<evidence type="ECO:0000313" key="6">
    <source>
        <dbReference type="Proteomes" id="UP000274429"/>
    </source>
</evidence>
<gene>
    <name evidence="5" type="ORF">TTAC_LOCUS4129</name>
</gene>
<name>A0A0R3WTQ5_HYDTA</name>